<feature type="transmembrane region" description="Helical" evidence="1">
    <location>
        <begin position="55"/>
        <end position="77"/>
    </location>
</feature>
<keyword evidence="1" id="KW-0472">Membrane</keyword>
<reference evidence="3 4" key="1">
    <citation type="submission" date="2020-11" db="EMBL/GenBank/DDBJ databases">
        <title>Enhanced detection system for hospital associated transmission using whole genome sequencing surveillance.</title>
        <authorList>
            <person name="Harrison L.H."/>
            <person name="Van Tyne D."/>
            <person name="Marsh J.W."/>
            <person name="Griffith M.P."/>
            <person name="Snyder D.J."/>
            <person name="Cooper V.S."/>
            <person name="Mustapha M."/>
        </authorList>
    </citation>
    <scope>NUCLEOTIDE SEQUENCE [LARGE SCALE GENOMIC DNA]</scope>
    <source>
        <strain evidence="3 4">PSA00705</strain>
    </source>
</reference>
<keyword evidence="1" id="KW-1133">Transmembrane helix</keyword>
<keyword evidence="1" id="KW-0812">Transmembrane</keyword>
<feature type="transmembrane region" description="Helical" evidence="1">
    <location>
        <begin position="164"/>
        <end position="184"/>
    </location>
</feature>
<dbReference type="Proteomes" id="UP000608450">
    <property type="component" value="Unassembled WGS sequence"/>
</dbReference>
<name>A0ABS0KK72_PSENT</name>
<comment type="caution">
    <text evidence="3">The sequence shown here is derived from an EMBL/GenBank/DDBJ whole genome shotgun (WGS) entry which is preliminary data.</text>
</comment>
<evidence type="ECO:0000313" key="3">
    <source>
        <dbReference type="EMBL" id="MBG6288492.1"/>
    </source>
</evidence>
<sequence length="194" mass="22417">MELHNKIWWTRKSKIHAERRLLSNDLQTQLVLLWYALFSVAISIYYLIVKSSSTVAPGVWVVLSVFSLVASGFISGLNYKNRAALIKECYEKLDSLFQEAKLSAGDVARQGELAEKYRVVLSLCENHSDIDYRAARCEMHFSGDREFSPEIGFYDYFRWVSYKLLRFGFLLVIYISPVAVFLLLEVDNVLKCHL</sequence>
<dbReference type="RefSeq" id="WP_196912784.1">
    <property type="nucleotide sequence ID" value="NZ_JADTFC010000030.1"/>
</dbReference>
<dbReference type="Pfam" id="PF18160">
    <property type="entry name" value="SLATT_5"/>
    <property type="match status" value="1"/>
</dbReference>
<accession>A0ABS0KK72</accession>
<evidence type="ECO:0000313" key="4">
    <source>
        <dbReference type="Proteomes" id="UP000608450"/>
    </source>
</evidence>
<feature type="transmembrane region" description="Helical" evidence="1">
    <location>
        <begin position="30"/>
        <end position="49"/>
    </location>
</feature>
<organism evidence="3 4">
    <name type="scientific">Pseudomonas nitroreducens</name>
    <dbReference type="NCBI Taxonomy" id="46680"/>
    <lineage>
        <taxon>Bacteria</taxon>
        <taxon>Pseudomonadati</taxon>
        <taxon>Pseudomonadota</taxon>
        <taxon>Gammaproteobacteria</taxon>
        <taxon>Pseudomonadales</taxon>
        <taxon>Pseudomonadaceae</taxon>
        <taxon>Pseudomonas</taxon>
    </lineage>
</organism>
<evidence type="ECO:0000256" key="1">
    <source>
        <dbReference type="SAM" id="Phobius"/>
    </source>
</evidence>
<dbReference type="EMBL" id="JADTFC010000030">
    <property type="protein sequence ID" value="MBG6288492.1"/>
    <property type="molecule type" value="Genomic_DNA"/>
</dbReference>
<protein>
    <submittedName>
        <fullName evidence="3">SLATT domain-containing protein</fullName>
    </submittedName>
</protein>
<dbReference type="NCBIfam" id="NF033631">
    <property type="entry name" value="SLATT_5"/>
    <property type="match status" value="1"/>
</dbReference>
<evidence type="ECO:0000259" key="2">
    <source>
        <dbReference type="Pfam" id="PF18160"/>
    </source>
</evidence>
<gene>
    <name evidence="3" type="ORF">I5I61_13655</name>
</gene>
<dbReference type="InterPro" id="IPR041115">
    <property type="entry name" value="SLATT_5"/>
</dbReference>
<feature type="domain" description="SMODS and SLOG-associating 2TM effector" evidence="2">
    <location>
        <begin position="2"/>
        <end position="182"/>
    </location>
</feature>
<keyword evidence="4" id="KW-1185">Reference proteome</keyword>
<proteinExistence type="predicted"/>